<organism evidence="3 4">
    <name type="scientific">Escherichia phage UAB_Phi78</name>
    <dbReference type="NCBI Taxonomy" id="979726"/>
    <lineage>
        <taxon>Viruses</taxon>
        <taxon>Duplodnaviria</taxon>
        <taxon>Heunggongvirae</taxon>
        <taxon>Uroviricota</taxon>
        <taxon>Caudoviricetes</taxon>
        <taxon>Autographivirales</taxon>
        <taxon>Autosignataviridae</taxon>
        <taxon>Molineuxvirinae</taxon>
        <taxon>Zindervirus</taxon>
        <taxon>Zindervirus UAB78</taxon>
    </lineage>
</organism>
<name>A0A9K0IFY1_9CAUD</name>
<evidence type="ECO:0000313" key="4">
    <source>
        <dbReference type="Proteomes" id="UP000011293"/>
    </source>
</evidence>
<dbReference type="OrthoDB" id="7131at10239"/>
<sequence>MTTENTVVSVREAATAEIKVHLDTIGTAYLKVGSLLNELRGDFENQRDFLSYVEAEFSIKKAQCYNLMNVARCFDGDERFKGVAMRVMLALIPFADDGAIMDKAAGLAANGELDTKAVNALVSPSKPVKAEASQSQAEDTKAAEKAAPVESEALQSVPHEVAPEGDESAPWEDAPATTEAAAPKLDNAENTENAAMASLLAQIKTLTEQLTAANDRIAELTSTRETKKAAAPMLPQFKSKCFYARLGLSAEEAEKKTAVNKAKRELVKLGYGEGHEAWDLIQEAVTTLTEK</sequence>
<dbReference type="GeneID" id="14675518"/>
<dbReference type="RefSeq" id="YP_007500984.1">
    <property type="nucleotide sequence ID" value="NC_020414.1"/>
</dbReference>
<protein>
    <submittedName>
        <fullName evidence="3">Uncharacterized protein</fullName>
    </submittedName>
</protein>
<keyword evidence="1" id="KW-0175">Coiled coil</keyword>
<dbReference type="Proteomes" id="UP000011293">
    <property type="component" value="Segment"/>
</dbReference>
<evidence type="ECO:0000313" key="3">
    <source>
        <dbReference type="EMBL" id="ADW95213.1"/>
    </source>
</evidence>
<gene>
    <name evidence="3" type="ORF">UAB78_011</name>
</gene>
<evidence type="ECO:0000256" key="1">
    <source>
        <dbReference type="SAM" id="Coils"/>
    </source>
</evidence>
<accession>A0A9K0IFY1</accession>
<feature type="region of interest" description="Disordered" evidence="2">
    <location>
        <begin position="125"/>
        <end position="177"/>
    </location>
</feature>
<evidence type="ECO:0000256" key="2">
    <source>
        <dbReference type="SAM" id="MobiDB-lite"/>
    </source>
</evidence>
<proteinExistence type="predicted"/>
<dbReference type="KEGG" id="vg:14675518"/>
<keyword evidence="4" id="KW-1185">Reference proteome</keyword>
<dbReference type="EMBL" id="GU595417">
    <property type="protein sequence ID" value="ADW95213.1"/>
    <property type="molecule type" value="Genomic_DNA"/>
</dbReference>
<feature type="coiled-coil region" evidence="1">
    <location>
        <begin position="196"/>
        <end position="223"/>
    </location>
</feature>
<reference evidence="3" key="1">
    <citation type="submission" date="2021-07" db="EMBL/GenBank/DDBJ databases">
        <title>New enterobacteriophages and their use to control Salmonella enterica.</title>
        <authorList>
            <person name="Spricigo D.A."/>
            <person name="Bardina C."/>
            <person name="Cortes M.P."/>
            <person name="Llagostera M."/>
        </authorList>
    </citation>
    <scope>NUCLEOTIDE SEQUENCE</scope>
</reference>